<gene>
    <name evidence="3" type="ORF">FEM03_22530</name>
</gene>
<dbReference type="PRINTS" id="PR01217">
    <property type="entry name" value="PRICHEXTENSN"/>
</dbReference>
<feature type="compositionally biased region" description="Low complexity" evidence="1">
    <location>
        <begin position="136"/>
        <end position="148"/>
    </location>
</feature>
<feature type="region of interest" description="Disordered" evidence="1">
    <location>
        <begin position="80"/>
        <end position="210"/>
    </location>
</feature>
<evidence type="ECO:0000256" key="1">
    <source>
        <dbReference type="SAM" id="MobiDB-lite"/>
    </source>
</evidence>
<dbReference type="Proteomes" id="UP000306196">
    <property type="component" value="Unassembled WGS sequence"/>
</dbReference>
<feature type="compositionally biased region" description="Low complexity" evidence="1">
    <location>
        <begin position="119"/>
        <end position="128"/>
    </location>
</feature>
<sequence length="257" mass="26670">MLIIAALFSSISTSAPAATKKARIKTGIAVPYASDHARSPYTRPAKLVKLDGARPGDTIICPYTKRPFIVPGQRDALNNAQLPTQAPSKPVAKSKIKPKPKATTSKPVTKPQLVKKQLPSPAAAAAAPTPDPAPAPLESAPSPTPALLNPTEPAPSVDATPSAPNPIMSEPETTPTSQTTAATPPTSTPSIPPIPYAENIPGQPGFVRSPFAQPHQLVDVVGLTPGSEVKCPYSGRIFRVPSIDRTSPPVPPTPSNP</sequence>
<feature type="chain" id="PRO_5024354621" evidence="2">
    <location>
        <begin position="18"/>
        <end position="257"/>
    </location>
</feature>
<evidence type="ECO:0000313" key="3">
    <source>
        <dbReference type="EMBL" id="TLD68483.1"/>
    </source>
</evidence>
<name>A0A5R8K843_9BACT</name>
<comment type="caution">
    <text evidence="3">The sequence shown here is derived from an EMBL/GenBank/DDBJ whole genome shotgun (WGS) entry which is preliminary data.</text>
</comment>
<protein>
    <submittedName>
        <fullName evidence="3">Uncharacterized protein</fullName>
    </submittedName>
</protein>
<organism evidence="3 4">
    <name type="scientific">Phragmitibacter flavus</name>
    <dbReference type="NCBI Taxonomy" id="2576071"/>
    <lineage>
        <taxon>Bacteria</taxon>
        <taxon>Pseudomonadati</taxon>
        <taxon>Verrucomicrobiota</taxon>
        <taxon>Verrucomicrobiia</taxon>
        <taxon>Verrucomicrobiales</taxon>
        <taxon>Verrucomicrobiaceae</taxon>
        <taxon>Phragmitibacter</taxon>
    </lineage>
</organism>
<feature type="compositionally biased region" description="Low complexity" evidence="1">
    <location>
        <begin position="169"/>
        <end position="185"/>
    </location>
</feature>
<accession>A0A5R8K843</accession>
<evidence type="ECO:0000313" key="4">
    <source>
        <dbReference type="Proteomes" id="UP000306196"/>
    </source>
</evidence>
<proteinExistence type="predicted"/>
<dbReference type="EMBL" id="VAUV01000024">
    <property type="protein sequence ID" value="TLD68483.1"/>
    <property type="molecule type" value="Genomic_DNA"/>
</dbReference>
<keyword evidence="4" id="KW-1185">Reference proteome</keyword>
<keyword evidence="2" id="KW-0732">Signal</keyword>
<evidence type="ECO:0000256" key="2">
    <source>
        <dbReference type="SAM" id="SignalP"/>
    </source>
</evidence>
<dbReference type="AlphaFoldDB" id="A0A5R8K843"/>
<feature type="compositionally biased region" description="Pro residues" evidence="1">
    <location>
        <begin position="186"/>
        <end position="195"/>
    </location>
</feature>
<reference evidence="3 4" key="1">
    <citation type="submission" date="2019-05" db="EMBL/GenBank/DDBJ databases">
        <title>Verrucobacter flavum gen. nov., sp. nov. a new member of the family Verrucomicrobiaceae.</title>
        <authorList>
            <person name="Szuroczki S."/>
            <person name="Abbaszade G."/>
            <person name="Szabo A."/>
            <person name="Felfoldi T."/>
            <person name="Schumann P."/>
            <person name="Boka K."/>
            <person name="Keki Z."/>
            <person name="Toumi M."/>
            <person name="Toth E."/>
        </authorList>
    </citation>
    <scope>NUCLEOTIDE SEQUENCE [LARGE SCALE GENOMIC DNA]</scope>
    <source>
        <strain evidence="3 4">MG-N-17</strain>
    </source>
</reference>
<feature type="signal peptide" evidence="2">
    <location>
        <begin position="1"/>
        <end position="17"/>
    </location>
</feature>